<dbReference type="PROSITE" id="PS50263">
    <property type="entry name" value="CN_HYDROLASE"/>
    <property type="match status" value="1"/>
</dbReference>
<evidence type="ECO:0000313" key="3">
    <source>
        <dbReference type="EMBL" id="HGV96945.1"/>
    </source>
</evidence>
<dbReference type="SUPFAM" id="SSF56317">
    <property type="entry name" value="Carbon-nitrogen hydrolase"/>
    <property type="match status" value="1"/>
</dbReference>
<feature type="domain" description="CN hydrolase" evidence="2">
    <location>
        <begin position="1"/>
        <end position="236"/>
    </location>
</feature>
<dbReference type="InterPro" id="IPR036526">
    <property type="entry name" value="C-N_Hydrolase_sf"/>
</dbReference>
<name>A0A7C4TFU1_UNCW3</name>
<dbReference type="Pfam" id="PF00795">
    <property type="entry name" value="CN_hydrolase"/>
    <property type="match status" value="1"/>
</dbReference>
<gene>
    <name evidence="3" type="ORF">ENV60_01435</name>
</gene>
<dbReference type="GO" id="GO:0016811">
    <property type="term" value="F:hydrolase activity, acting on carbon-nitrogen (but not peptide) bonds, in linear amides"/>
    <property type="evidence" value="ECO:0007669"/>
    <property type="project" value="UniProtKB-ARBA"/>
</dbReference>
<evidence type="ECO:0000256" key="1">
    <source>
        <dbReference type="ARBA" id="ARBA00022801"/>
    </source>
</evidence>
<dbReference type="InterPro" id="IPR003010">
    <property type="entry name" value="C-N_Hydrolase"/>
</dbReference>
<dbReference type="PANTHER" id="PTHR43674">
    <property type="entry name" value="NITRILASE C965.09-RELATED"/>
    <property type="match status" value="1"/>
</dbReference>
<comment type="caution">
    <text evidence="3">The sequence shown here is derived from an EMBL/GenBank/DDBJ whole genome shotgun (WGS) entry which is preliminary data.</text>
</comment>
<dbReference type="InterPro" id="IPR050345">
    <property type="entry name" value="Aliph_Amidase/BUP"/>
</dbReference>
<accession>A0A7C4TFU1</accession>
<dbReference type="EMBL" id="DTGZ01000026">
    <property type="protein sequence ID" value="HGV96945.1"/>
    <property type="molecule type" value="Genomic_DNA"/>
</dbReference>
<evidence type="ECO:0000259" key="2">
    <source>
        <dbReference type="PROSITE" id="PS50263"/>
    </source>
</evidence>
<organism evidence="3">
    <name type="scientific">candidate division WOR-3 bacterium</name>
    <dbReference type="NCBI Taxonomy" id="2052148"/>
    <lineage>
        <taxon>Bacteria</taxon>
        <taxon>Bacteria division WOR-3</taxon>
    </lineage>
</organism>
<keyword evidence="1" id="KW-0378">Hydrolase</keyword>
<dbReference type="AlphaFoldDB" id="A0A7C4TFU1"/>
<dbReference type="Gene3D" id="3.60.110.10">
    <property type="entry name" value="Carbon-nitrogen hydrolase"/>
    <property type="match status" value="1"/>
</dbReference>
<protein>
    <recommendedName>
        <fullName evidence="2">CN hydrolase domain-containing protein</fullName>
    </recommendedName>
</protein>
<reference evidence="3" key="1">
    <citation type="journal article" date="2020" name="mSystems">
        <title>Genome- and Community-Level Interaction Insights into Carbon Utilization and Element Cycling Functions of Hydrothermarchaeota in Hydrothermal Sediment.</title>
        <authorList>
            <person name="Zhou Z."/>
            <person name="Liu Y."/>
            <person name="Xu W."/>
            <person name="Pan J."/>
            <person name="Luo Z.H."/>
            <person name="Li M."/>
        </authorList>
    </citation>
    <scope>NUCLEOTIDE SEQUENCE [LARGE SCALE GENOMIC DNA]</scope>
    <source>
        <strain evidence="3">SpSt-774</strain>
    </source>
</reference>
<sequence>MKIGFVQFSPLFGQKEKNFQKVSDLLKDLTADIIVLPELFNTGYLFLNKEELKIHSEEAKRGETYNFVHSLSKEKNCLIGYGFAEKENDKYYNSMALVSPEGMVGLYRKTHLFFEEWFIFTPGNLPYEVYEYQGVKIGMLICFDYIYPEAMRTLALKGAQIVLLPANLILHFCPDAMVTRSVENRIFTVLADRVGREDRGGKNLKFIGRSQIVAPNGEILIRVGDEECVKVLEIDPRIALDKKVTPHNDIFKQRREDLYFR</sequence>
<dbReference type="PANTHER" id="PTHR43674:SF2">
    <property type="entry name" value="BETA-UREIDOPROPIONASE"/>
    <property type="match status" value="1"/>
</dbReference>
<proteinExistence type="predicted"/>